<dbReference type="PROSITE" id="PS00301">
    <property type="entry name" value="G_TR_1"/>
    <property type="match status" value="1"/>
</dbReference>
<accession>A0A1L8CNV9</accession>
<comment type="subcellular location">
    <subcellularLocation>
        <location evidence="12">Cell membrane</location>
        <topology evidence="12">Peripheral membrane protein</topology>
        <orientation evidence="12">Cytoplasmic side</orientation>
    </subcellularLocation>
</comment>
<dbReference type="InterPro" id="IPR004161">
    <property type="entry name" value="EFTu-like_2"/>
</dbReference>
<evidence type="ECO:0000256" key="8">
    <source>
        <dbReference type="ARBA" id="ARBA00050293"/>
    </source>
</evidence>
<dbReference type="CDD" id="cd03699">
    <property type="entry name" value="EF4_II"/>
    <property type="match status" value="1"/>
</dbReference>
<evidence type="ECO:0000256" key="5">
    <source>
        <dbReference type="ARBA" id="ARBA00022917"/>
    </source>
</evidence>
<evidence type="ECO:0000256" key="9">
    <source>
        <dbReference type="ARBA" id="ARBA00057626"/>
    </source>
</evidence>
<dbReference type="Gene3D" id="2.40.30.10">
    <property type="entry name" value="Translation factors"/>
    <property type="match status" value="1"/>
</dbReference>
<dbReference type="SUPFAM" id="SSF52540">
    <property type="entry name" value="P-loop containing nucleoside triphosphate hydrolases"/>
    <property type="match status" value="1"/>
</dbReference>
<evidence type="ECO:0000256" key="6">
    <source>
        <dbReference type="ARBA" id="ARBA00023134"/>
    </source>
</evidence>
<keyword evidence="3 12" id="KW-0547">Nucleotide-binding</keyword>
<dbReference type="GO" id="GO:0003746">
    <property type="term" value="F:translation elongation factor activity"/>
    <property type="evidence" value="ECO:0007669"/>
    <property type="project" value="UniProtKB-UniRule"/>
</dbReference>
<dbReference type="FunFam" id="3.30.70.870:FF:000004">
    <property type="entry name" value="Translation factor GUF1, mitochondrial"/>
    <property type="match status" value="1"/>
</dbReference>
<dbReference type="GO" id="GO:0005525">
    <property type="term" value="F:GTP binding"/>
    <property type="evidence" value="ECO:0007669"/>
    <property type="project" value="UniProtKB-UniRule"/>
</dbReference>
<dbReference type="Gene3D" id="3.30.70.240">
    <property type="match status" value="1"/>
</dbReference>
<evidence type="ECO:0000256" key="7">
    <source>
        <dbReference type="ARBA" id="ARBA00023136"/>
    </source>
</evidence>
<evidence type="ECO:0000256" key="1">
    <source>
        <dbReference type="ARBA" id="ARBA00005454"/>
    </source>
</evidence>
<dbReference type="NCBIfam" id="TIGR01393">
    <property type="entry name" value="lepA"/>
    <property type="match status" value="1"/>
</dbReference>
<dbReference type="PANTHER" id="PTHR43512:SF4">
    <property type="entry name" value="TRANSLATION FACTOR GUF1 HOMOLOG, CHLOROPLASTIC"/>
    <property type="match status" value="1"/>
</dbReference>
<protein>
    <recommendedName>
        <fullName evidence="11 12">Elongation factor 4</fullName>
        <shortName evidence="12">EF-4</shortName>
        <ecNumber evidence="11 12">3.6.5.n1</ecNumber>
    </recommendedName>
    <alternativeName>
        <fullName evidence="12">Ribosomal back-translocase LepA</fullName>
    </alternativeName>
</protein>
<keyword evidence="6 12" id="KW-0342">GTP-binding</keyword>
<dbReference type="FunFam" id="2.40.30.10:FF:000015">
    <property type="entry name" value="Translation factor GUF1, mitochondrial"/>
    <property type="match status" value="1"/>
</dbReference>
<evidence type="ECO:0000256" key="4">
    <source>
        <dbReference type="ARBA" id="ARBA00022801"/>
    </source>
</evidence>
<dbReference type="InterPro" id="IPR009000">
    <property type="entry name" value="Transl_B-barrel_sf"/>
</dbReference>
<keyword evidence="5 12" id="KW-0648">Protein biosynthesis</keyword>
<feature type="binding site" evidence="12">
    <location>
        <begin position="137"/>
        <end position="140"/>
    </location>
    <ligand>
        <name>GTP</name>
        <dbReference type="ChEBI" id="CHEBI:37565"/>
    </ligand>
</feature>
<dbReference type="EMBL" id="BDFD01000012">
    <property type="protein sequence ID" value="GAV20588.1"/>
    <property type="molecule type" value="Genomic_DNA"/>
</dbReference>
<dbReference type="PRINTS" id="PR00315">
    <property type="entry name" value="ELONGATNFCT"/>
</dbReference>
<dbReference type="InterPro" id="IPR038363">
    <property type="entry name" value="LepA_C_sf"/>
</dbReference>
<dbReference type="PROSITE" id="PS51722">
    <property type="entry name" value="G_TR_2"/>
    <property type="match status" value="1"/>
</dbReference>
<feature type="domain" description="Tr-type G" evidence="13">
    <location>
        <begin position="7"/>
        <end position="190"/>
    </location>
</feature>
<dbReference type="CDD" id="cd03709">
    <property type="entry name" value="lepA_C"/>
    <property type="match status" value="1"/>
</dbReference>
<comment type="function">
    <text evidence="9 12">Required for accurate and efficient protein synthesis under certain stress conditions. May act as a fidelity factor of the translation reaction, by catalyzing a one-codon backward translocation of tRNAs on improperly translocated ribosomes. Back-translocation proceeds from a post-translocation (POST) complex to a pre-translocation (PRE) complex, thus giving elongation factor G a second chance to translocate the tRNAs correctly. Binds to ribosomes in a GTP-dependent manner.</text>
</comment>
<dbReference type="Gene3D" id="3.40.50.300">
    <property type="entry name" value="P-loop containing nucleotide triphosphate hydrolases"/>
    <property type="match status" value="1"/>
</dbReference>
<dbReference type="GO" id="GO:0043022">
    <property type="term" value="F:ribosome binding"/>
    <property type="evidence" value="ECO:0007669"/>
    <property type="project" value="UniProtKB-UniRule"/>
</dbReference>
<dbReference type="FunFam" id="3.40.50.300:FF:000078">
    <property type="entry name" value="Elongation factor 4"/>
    <property type="match status" value="1"/>
</dbReference>
<dbReference type="Proteomes" id="UP000231632">
    <property type="component" value="Unassembled WGS sequence"/>
</dbReference>
<evidence type="ECO:0000259" key="13">
    <source>
        <dbReference type="PROSITE" id="PS51722"/>
    </source>
</evidence>
<evidence type="ECO:0000256" key="11">
    <source>
        <dbReference type="ARBA" id="ARBA00066744"/>
    </source>
</evidence>
<dbReference type="InterPro" id="IPR000640">
    <property type="entry name" value="EFG_V-like"/>
</dbReference>
<dbReference type="STRING" id="1921010.MMIC_P1557"/>
<dbReference type="GO" id="GO:0003924">
    <property type="term" value="F:GTPase activity"/>
    <property type="evidence" value="ECO:0007669"/>
    <property type="project" value="UniProtKB-UniRule"/>
</dbReference>
<dbReference type="NCBIfam" id="TIGR00231">
    <property type="entry name" value="small_GTP"/>
    <property type="match status" value="1"/>
</dbReference>
<name>A0A1L8CNV9_9PROT</name>
<proteinExistence type="inferred from homology"/>
<organism evidence="14 15">
    <name type="scientific">Mariprofundus micogutta</name>
    <dbReference type="NCBI Taxonomy" id="1921010"/>
    <lineage>
        <taxon>Bacteria</taxon>
        <taxon>Pseudomonadati</taxon>
        <taxon>Pseudomonadota</taxon>
        <taxon>Candidatius Mariprofundia</taxon>
        <taxon>Mariprofundales</taxon>
        <taxon>Mariprofundaceae</taxon>
        <taxon>Mariprofundus</taxon>
    </lineage>
</organism>
<dbReference type="InterPro" id="IPR031157">
    <property type="entry name" value="G_TR_CS"/>
</dbReference>
<dbReference type="HAMAP" id="MF_00071">
    <property type="entry name" value="LepA"/>
    <property type="match status" value="1"/>
</dbReference>
<dbReference type="InterPro" id="IPR013842">
    <property type="entry name" value="LepA_CTD"/>
</dbReference>
<dbReference type="Gene3D" id="3.30.70.870">
    <property type="entry name" value="Elongation Factor G (Translational Gtpase), domain 3"/>
    <property type="match status" value="1"/>
</dbReference>
<comment type="similarity">
    <text evidence="10">Belongs to the GTP-binding elongation factor family. LepA subfamily.</text>
</comment>
<sequence>MSKIKQSHIRNFSIIAHIDHGKSTLADRLIEVTGTLTEREMKTKQVLDSMDLEQERGITIKAQTATLNYKAKDGEVYQLNLIDTPGHVDFTYEVSRSLQACEGALLIVDAAQGVEAQTLANVYLAMENDLEIIPVINKIDLPSADIDEAKRQIEDVIGLDASDAIPISAKTGTGITDVLEAVVEHVPPPENMDDKPLRALVVDSWFDSYVGAVALIRVFEGKIKKGDRFRLMSMPTAASYEVQDVGYFVPAPFSTPELASGAVGFLIGGIKTLADLKVGDTVTTLKNGATEPLPGYREPKSMVFSGLYPVDSADYNDLRDSLEKLNMNDPAFTFEPETSSALGLGFRCGFLGMLHMEVVQERLEREYDLDLITTAPSVIYRIHQTDGDIIEISNPSEFPEPQDIDRIEEPSVLANIFMPEEFVGAMIKLCQERRGMQKDMKFIGQGRVMLTYILPLAEMVIDFYDKLKSVSRGYASMDYELSEFVTSDVVKLDVLVHNEPVDALSLIVHRSIAESRGRDLVKKLRELIPRHQFDVPLQAAIGSRILARETVKGVRKNVTAKCYGGDISRKRKLLEKQKAGKKRMKSIGSVNVPQEAFLAVLKLGDGAKK</sequence>
<dbReference type="InterPro" id="IPR006297">
    <property type="entry name" value="EF-4"/>
</dbReference>
<comment type="catalytic activity">
    <reaction evidence="8 12">
        <text>GTP + H2O = GDP + phosphate + H(+)</text>
        <dbReference type="Rhea" id="RHEA:19669"/>
        <dbReference type="ChEBI" id="CHEBI:15377"/>
        <dbReference type="ChEBI" id="CHEBI:15378"/>
        <dbReference type="ChEBI" id="CHEBI:37565"/>
        <dbReference type="ChEBI" id="CHEBI:43474"/>
        <dbReference type="ChEBI" id="CHEBI:58189"/>
        <dbReference type="EC" id="3.6.5.n1"/>
    </reaction>
</comment>
<dbReference type="RefSeq" id="WP_072659901.1">
    <property type="nucleotide sequence ID" value="NZ_BDFD01000012.1"/>
</dbReference>
<evidence type="ECO:0000256" key="12">
    <source>
        <dbReference type="HAMAP-Rule" id="MF_00071"/>
    </source>
</evidence>
<dbReference type="CDD" id="cd01890">
    <property type="entry name" value="LepA"/>
    <property type="match status" value="1"/>
</dbReference>
<dbReference type="FunFam" id="3.30.70.2570:FF:000001">
    <property type="entry name" value="Translation factor GUF1, mitochondrial"/>
    <property type="match status" value="1"/>
</dbReference>
<dbReference type="OrthoDB" id="5287416at2"/>
<keyword evidence="15" id="KW-1185">Reference proteome</keyword>
<keyword evidence="7 12" id="KW-0472">Membrane</keyword>
<dbReference type="Pfam" id="PF03144">
    <property type="entry name" value="GTP_EFTU_D2"/>
    <property type="match status" value="1"/>
</dbReference>
<dbReference type="GO" id="GO:0045727">
    <property type="term" value="P:positive regulation of translation"/>
    <property type="evidence" value="ECO:0007669"/>
    <property type="project" value="UniProtKB-UniRule"/>
</dbReference>
<reference evidence="14 15" key="1">
    <citation type="journal article" date="2017" name="Arch. Microbiol.">
        <title>Mariprofundus micogutta sp. nov., a novel iron-oxidizing zetaproteobacterium isolated from a deep-sea hydrothermal field at the Bayonnaise knoll of the Izu-Ogasawara arc, and a description of Mariprofundales ord. nov. and Zetaproteobacteria classis nov.</title>
        <authorList>
            <person name="Makita H."/>
            <person name="Tanaka E."/>
            <person name="Mitsunobu S."/>
            <person name="Miyazaki M."/>
            <person name="Nunoura T."/>
            <person name="Uematsu K."/>
            <person name="Takaki Y."/>
            <person name="Nishi S."/>
            <person name="Shimamura S."/>
            <person name="Takai K."/>
        </authorList>
    </citation>
    <scope>NUCLEOTIDE SEQUENCE [LARGE SCALE GENOMIC DNA]</scope>
    <source>
        <strain evidence="14 15">ET2</strain>
    </source>
</reference>
<dbReference type="EC" id="3.6.5.n1" evidence="11 12"/>
<comment type="similarity">
    <text evidence="1 12">Belongs to the TRAFAC class translation factor GTPase superfamily. Classic translation factor GTPase family. LepA subfamily.</text>
</comment>
<dbReference type="GO" id="GO:0005886">
    <property type="term" value="C:plasma membrane"/>
    <property type="evidence" value="ECO:0007669"/>
    <property type="project" value="UniProtKB-SubCell"/>
</dbReference>
<evidence type="ECO:0000256" key="3">
    <source>
        <dbReference type="ARBA" id="ARBA00022741"/>
    </source>
</evidence>
<keyword evidence="2 12" id="KW-1003">Cell membrane</keyword>
<dbReference type="AlphaFoldDB" id="A0A1L8CNV9"/>
<dbReference type="Pfam" id="PF00679">
    <property type="entry name" value="EFG_C"/>
    <property type="match status" value="1"/>
</dbReference>
<dbReference type="InterPro" id="IPR000795">
    <property type="entry name" value="T_Tr_GTP-bd_dom"/>
</dbReference>
<dbReference type="InterPro" id="IPR035647">
    <property type="entry name" value="EFG_III/V"/>
</dbReference>
<dbReference type="Pfam" id="PF00009">
    <property type="entry name" value="GTP_EFTU"/>
    <property type="match status" value="1"/>
</dbReference>
<dbReference type="Pfam" id="PF06421">
    <property type="entry name" value="LepA_C"/>
    <property type="match status" value="1"/>
</dbReference>
<dbReference type="SUPFAM" id="SSF54980">
    <property type="entry name" value="EF-G C-terminal domain-like"/>
    <property type="match status" value="2"/>
</dbReference>
<evidence type="ECO:0000313" key="15">
    <source>
        <dbReference type="Proteomes" id="UP000231632"/>
    </source>
</evidence>
<dbReference type="InterPro" id="IPR035654">
    <property type="entry name" value="LepA_IV"/>
</dbReference>
<feature type="binding site" evidence="12">
    <location>
        <begin position="19"/>
        <end position="24"/>
    </location>
    <ligand>
        <name>GTP</name>
        <dbReference type="ChEBI" id="CHEBI:37565"/>
    </ligand>
</feature>
<dbReference type="InterPro" id="IPR005225">
    <property type="entry name" value="Small_GTP-bd"/>
</dbReference>
<dbReference type="PANTHER" id="PTHR43512">
    <property type="entry name" value="TRANSLATION FACTOR GUF1-RELATED"/>
    <property type="match status" value="1"/>
</dbReference>
<dbReference type="FunFam" id="3.30.70.240:FF:000007">
    <property type="entry name" value="Translation factor GUF1, mitochondrial"/>
    <property type="match status" value="1"/>
</dbReference>
<dbReference type="CDD" id="cd16260">
    <property type="entry name" value="EF4_III"/>
    <property type="match status" value="1"/>
</dbReference>
<dbReference type="SUPFAM" id="SSF50447">
    <property type="entry name" value="Translation proteins"/>
    <property type="match status" value="1"/>
</dbReference>
<comment type="caution">
    <text evidence="14">The sequence shown here is derived from an EMBL/GenBank/DDBJ whole genome shotgun (WGS) entry which is preliminary data.</text>
</comment>
<dbReference type="GO" id="GO:0097216">
    <property type="term" value="F:guanosine tetraphosphate binding"/>
    <property type="evidence" value="ECO:0007669"/>
    <property type="project" value="UniProtKB-ARBA"/>
</dbReference>
<evidence type="ECO:0000256" key="2">
    <source>
        <dbReference type="ARBA" id="ARBA00022475"/>
    </source>
</evidence>
<evidence type="ECO:0000256" key="10">
    <source>
        <dbReference type="ARBA" id="ARBA00061052"/>
    </source>
</evidence>
<dbReference type="Gene3D" id="3.30.70.2570">
    <property type="entry name" value="Elongation factor 4, C-terminal domain"/>
    <property type="match status" value="1"/>
</dbReference>
<evidence type="ECO:0000313" key="14">
    <source>
        <dbReference type="EMBL" id="GAV20588.1"/>
    </source>
</evidence>
<dbReference type="InterPro" id="IPR027417">
    <property type="entry name" value="P-loop_NTPase"/>
</dbReference>
<keyword evidence="4 12" id="KW-0378">Hydrolase</keyword>
<gene>
    <name evidence="12" type="primary">lepA</name>
    <name evidence="14" type="ORF">MMIC_P1557</name>
</gene>